<evidence type="ECO:0000259" key="12">
    <source>
        <dbReference type="PROSITE" id="PS50929"/>
    </source>
</evidence>
<dbReference type="CDD" id="cd18543">
    <property type="entry name" value="ABC_6TM_Rv0194_D1_like"/>
    <property type="match status" value="1"/>
</dbReference>
<dbReference type="InterPro" id="IPR011527">
    <property type="entry name" value="ABC1_TM_dom"/>
</dbReference>
<dbReference type="GO" id="GO:0016887">
    <property type="term" value="F:ATP hydrolysis activity"/>
    <property type="evidence" value="ECO:0007669"/>
    <property type="project" value="InterPro"/>
</dbReference>
<name>A0A0D8HIV9_9ACTN</name>
<evidence type="ECO:0000313" key="13">
    <source>
        <dbReference type="EMBL" id="KJF17804.1"/>
    </source>
</evidence>
<evidence type="ECO:0000256" key="5">
    <source>
        <dbReference type="ARBA" id="ARBA00022741"/>
    </source>
</evidence>
<evidence type="ECO:0000256" key="7">
    <source>
        <dbReference type="ARBA" id="ARBA00022989"/>
    </source>
</evidence>
<evidence type="ECO:0000256" key="3">
    <source>
        <dbReference type="ARBA" id="ARBA00022475"/>
    </source>
</evidence>
<evidence type="ECO:0000256" key="10">
    <source>
        <dbReference type="SAM" id="Phobius"/>
    </source>
</evidence>
<evidence type="ECO:0000256" key="2">
    <source>
        <dbReference type="ARBA" id="ARBA00022448"/>
    </source>
</evidence>
<evidence type="ECO:0000313" key="14">
    <source>
        <dbReference type="Proteomes" id="UP000032360"/>
    </source>
</evidence>
<feature type="transmembrane region" description="Helical" evidence="10">
    <location>
        <begin position="675"/>
        <end position="696"/>
    </location>
</feature>
<dbReference type="GO" id="GO:0005524">
    <property type="term" value="F:ATP binding"/>
    <property type="evidence" value="ECO:0007669"/>
    <property type="project" value="UniProtKB-KW"/>
</dbReference>
<dbReference type="EC" id="3.6.3.-" evidence="13"/>
<comment type="subcellular location">
    <subcellularLocation>
        <location evidence="1">Cell membrane</location>
        <topology evidence="1">Multi-pass membrane protein</topology>
    </subcellularLocation>
</comment>
<dbReference type="FunFam" id="3.40.50.300:FF:000299">
    <property type="entry name" value="ABC transporter ATP-binding protein/permease"/>
    <property type="match status" value="2"/>
</dbReference>
<feature type="transmembrane region" description="Helical" evidence="10">
    <location>
        <begin position="896"/>
        <end position="916"/>
    </location>
</feature>
<feature type="domain" description="ABC transmembrane type-1" evidence="12">
    <location>
        <begin position="676"/>
        <end position="958"/>
    </location>
</feature>
<evidence type="ECO:0000256" key="1">
    <source>
        <dbReference type="ARBA" id="ARBA00004651"/>
    </source>
</evidence>
<keyword evidence="2" id="KW-0813">Transport</keyword>
<feature type="region of interest" description="Disordered" evidence="9">
    <location>
        <begin position="581"/>
        <end position="625"/>
    </location>
</feature>
<dbReference type="PANTHER" id="PTHR43394">
    <property type="entry name" value="ATP-DEPENDENT PERMEASE MDL1, MITOCHONDRIAL"/>
    <property type="match status" value="1"/>
</dbReference>
<dbReference type="Pfam" id="PF00664">
    <property type="entry name" value="ABC_membrane"/>
    <property type="match status" value="2"/>
</dbReference>
<feature type="transmembrane region" description="Helical" evidence="10">
    <location>
        <begin position="815"/>
        <end position="833"/>
    </location>
</feature>
<comment type="caution">
    <text evidence="13">The sequence shown here is derived from an EMBL/GenBank/DDBJ whole genome shotgun (WGS) entry which is preliminary data.</text>
</comment>
<dbReference type="InterPro" id="IPR003593">
    <property type="entry name" value="AAA+_ATPase"/>
</dbReference>
<feature type="transmembrane region" description="Helical" evidence="10">
    <location>
        <begin position="159"/>
        <end position="181"/>
    </location>
</feature>
<protein>
    <submittedName>
        <fullName evidence="13">Putative multidrug export ATP-binding/permease protein</fullName>
        <ecNumber evidence="13">3.6.3.-</ecNumber>
    </submittedName>
</protein>
<dbReference type="Proteomes" id="UP000032360">
    <property type="component" value="Unassembled WGS sequence"/>
</dbReference>
<dbReference type="EMBL" id="JXYS01000029">
    <property type="protein sequence ID" value="KJF17804.1"/>
    <property type="molecule type" value="Genomic_DNA"/>
</dbReference>
<keyword evidence="3" id="KW-1003">Cell membrane</keyword>
<feature type="transmembrane region" description="Helical" evidence="10">
    <location>
        <begin position="253"/>
        <end position="273"/>
    </location>
</feature>
<dbReference type="Pfam" id="PF00005">
    <property type="entry name" value="ABC_tran"/>
    <property type="match status" value="2"/>
</dbReference>
<dbReference type="GO" id="GO:0005886">
    <property type="term" value="C:plasma membrane"/>
    <property type="evidence" value="ECO:0007669"/>
    <property type="project" value="UniProtKB-SubCell"/>
</dbReference>
<dbReference type="PROSITE" id="PS00211">
    <property type="entry name" value="ABC_TRANSPORTER_1"/>
    <property type="match status" value="2"/>
</dbReference>
<feature type="transmembrane region" description="Helical" evidence="10">
    <location>
        <begin position="21"/>
        <end position="44"/>
    </location>
</feature>
<feature type="domain" description="ABC transporter" evidence="11">
    <location>
        <begin position="992"/>
        <end position="1227"/>
    </location>
</feature>
<dbReference type="GO" id="GO:0015421">
    <property type="term" value="F:ABC-type oligopeptide transporter activity"/>
    <property type="evidence" value="ECO:0007669"/>
    <property type="project" value="TreeGrafter"/>
</dbReference>
<dbReference type="SMART" id="SM00382">
    <property type="entry name" value="AAA"/>
    <property type="match status" value="2"/>
</dbReference>
<keyword evidence="14" id="KW-1185">Reference proteome</keyword>
<keyword evidence="5" id="KW-0547">Nucleotide-binding</keyword>
<proteinExistence type="predicted"/>
<keyword evidence="13" id="KW-0378">Hydrolase</keyword>
<evidence type="ECO:0000256" key="6">
    <source>
        <dbReference type="ARBA" id="ARBA00022840"/>
    </source>
</evidence>
<dbReference type="PANTHER" id="PTHR43394:SF1">
    <property type="entry name" value="ATP-BINDING CASSETTE SUB-FAMILY B MEMBER 10, MITOCHONDRIAL"/>
    <property type="match status" value="1"/>
</dbReference>
<feature type="transmembrane region" description="Helical" evidence="10">
    <location>
        <begin position="708"/>
        <end position="730"/>
    </location>
</feature>
<sequence>MPPETRIKSNNWVRRLAKIVFSHRLAVTTALVTSVLGMLIQVVIPLLERQIIDSTMVVHKYSPAGLAIGIIILALGAFGLSFLRRYFGGRLAFDVQHDIRSRIFSHLQRLDFARHDQLQSGQLVSRANSDVGLIQGLLSFLPLMFGNLFMLVVSLGVMFYLSPILGLIEFCAIPLLGSVAYRLRAKVFPAVYDAQVKEGEVAVVVEESISGVRVVKGFGREKARLAELSRAALALFRSSVRVDKIEARLQSSLSSLPGLIQALVLLVGGYLGLHHEMTIGTFLVFFSYIVQIGAPIRQVSVLVTFSQQAKAGAERIFELLDANPLVKDAEFPSEMPLLPATIAFSDAYFEYQPGNPVLKGLSLEVEGGSVTAFVGLSGSGKSTLALLLPRFYDLNRGSIAIGGVDIKELSIAQLRKKIGVVFEESFLFSDTIAKNIAFGYPDATLEEIRIAAERAGALSFIEGLSNGFDTVVGEYGITLSGGQRQRVALARALITDPDILILDDATSSVDVTTEAEINQALREFAKGRTVLVIAHRRSTLSLAQRIVVLDSGRVEDSGSHSELIDRSAIYRKLISAEGDEISEGDEELTTTLSGSTTKAPSTPLAQSQGFRLARGGRGGGGGPRDAALSLTPGLAQALNSLPAEEMTPDVDEELVTKDVDHFAFWRFISPFRWKLLASFAFLLADTILSLAGPYAIKTGIDKGVVGGSLSMIVLVSIFYVFVVLCDWGAVYMQNILSNITTERILYGLRLRIFSHLQRLGLSFYESEMSGRILTRMTTDVVALSNLLQSGLTGALVNLFSFVAISIVMLVIDPRLALAALYVLIPLAIATVWFQRRSTRAYRVSREKIAAVNANLQEGISGVRVTQAFSREAQNAKEFNRVSQGYRDSRVKAQRLVAIYFPFVLFLSDLASTSVLWYGSNLVNAKVISVGAVIAFTLYIDQLFAPLQQLSQTFDQFQQARVSLVQVDRLLNMPTTTPASLTPIKPLIDSGEIVFEDVGFSYDGSDRNVIEAISMHIKGGDTVALVGETGAGKSTIVKLIARLYDPTDGRILIDGQPLKDLDLDDFRSHLGYVPQEAFLFSGTIASNISFARPQASFEEIKEAATAVGADSFIDKIPGGYSYEVSERGRALSSGQRQLIALARAYLARPKILILDEATANLDLSSERKVTQAMGVVASGRTCILIAHRLQSAALADRIFVIGDGRLLEEGSHDELLRNDSVYASLWRESNDSSTSRIA</sequence>
<keyword evidence="4 10" id="KW-0812">Transmembrane</keyword>
<keyword evidence="6 13" id="KW-0067">ATP-binding</keyword>
<dbReference type="PROSITE" id="PS50893">
    <property type="entry name" value="ABC_TRANSPORTER_2"/>
    <property type="match status" value="2"/>
</dbReference>
<dbReference type="STRING" id="1280514.AXFE_13010"/>
<accession>A0A0D8HIV9</accession>
<feature type="compositionally biased region" description="Polar residues" evidence="9">
    <location>
        <begin position="598"/>
        <end position="609"/>
    </location>
</feature>
<dbReference type="PATRIC" id="fig|1280514.3.peg.1696"/>
<organism evidence="13 14">
    <name type="scientific">Acidithrix ferrooxidans</name>
    <dbReference type="NCBI Taxonomy" id="1280514"/>
    <lineage>
        <taxon>Bacteria</taxon>
        <taxon>Bacillati</taxon>
        <taxon>Actinomycetota</taxon>
        <taxon>Acidimicrobiia</taxon>
        <taxon>Acidimicrobiales</taxon>
        <taxon>Acidimicrobiaceae</taxon>
        <taxon>Acidithrix</taxon>
    </lineage>
</organism>
<feature type="transmembrane region" description="Helical" evidence="10">
    <location>
        <begin position="131"/>
        <end position="153"/>
    </location>
</feature>
<reference evidence="13 14" key="1">
    <citation type="submission" date="2015-01" db="EMBL/GenBank/DDBJ databases">
        <title>Draft genome of the acidophilic iron oxidizer Acidithrix ferrooxidans strain Py-F3.</title>
        <authorList>
            <person name="Poehlein A."/>
            <person name="Eisen S."/>
            <person name="Schloemann M."/>
            <person name="Johnson B.D."/>
            <person name="Daniel R."/>
            <person name="Muehling M."/>
        </authorList>
    </citation>
    <scope>NUCLEOTIDE SEQUENCE [LARGE SCALE GENOMIC DNA]</scope>
    <source>
        <strain evidence="13 14">Py-F3</strain>
    </source>
</reference>
<evidence type="ECO:0000256" key="9">
    <source>
        <dbReference type="SAM" id="MobiDB-lite"/>
    </source>
</evidence>
<dbReference type="InterPro" id="IPR027417">
    <property type="entry name" value="P-loop_NTPase"/>
</dbReference>
<dbReference type="AlphaFoldDB" id="A0A0D8HIV9"/>
<dbReference type="InterPro" id="IPR036640">
    <property type="entry name" value="ABC1_TM_sf"/>
</dbReference>
<dbReference type="CDD" id="cd18546">
    <property type="entry name" value="ABC_6TM_Rv0194_D2_like"/>
    <property type="match status" value="1"/>
</dbReference>
<evidence type="ECO:0000256" key="8">
    <source>
        <dbReference type="ARBA" id="ARBA00023136"/>
    </source>
</evidence>
<evidence type="ECO:0000259" key="11">
    <source>
        <dbReference type="PROSITE" id="PS50893"/>
    </source>
</evidence>
<dbReference type="SUPFAM" id="SSF90123">
    <property type="entry name" value="ABC transporter transmembrane region"/>
    <property type="match status" value="2"/>
</dbReference>
<feature type="transmembrane region" description="Helical" evidence="10">
    <location>
        <begin position="279"/>
        <end position="296"/>
    </location>
</feature>
<feature type="transmembrane region" description="Helical" evidence="10">
    <location>
        <begin position="64"/>
        <end position="83"/>
    </location>
</feature>
<dbReference type="SUPFAM" id="SSF52540">
    <property type="entry name" value="P-loop containing nucleoside triphosphate hydrolases"/>
    <property type="match status" value="2"/>
</dbReference>
<dbReference type="PROSITE" id="PS50929">
    <property type="entry name" value="ABC_TM1F"/>
    <property type="match status" value="2"/>
</dbReference>
<dbReference type="Gene3D" id="1.20.1560.10">
    <property type="entry name" value="ABC transporter type 1, transmembrane domain"/>
    <property type="match status" value="2"/>
</dbReference>
<dbReference type="Gene3D" id="3.40.50.300">
    <property type="entry name" value="P-loop containing nucleotide triphosphate hydrolases"/>
    <property type="match status" value="2"/>
</dbReference>
<gene>
    <name evidence="13" type="ORF">AXFE_13010</name>
</gene>
<evidence type="ECO:0000256" key="4">
    <source>
        <dbReference type="ARBA" id="ARBA00022692"/>
    </source>
</evidence>
<feature type="domain" description="ABC transporter" evidence="11">
    <location>
        <begin position="342"/>
        <end position="576"/>
    </location>
</feature>
<dbReference type="InterPro" id="IPR017871">
    <property type="entry name" value="ABC_transporter-like_CS"/>
</dbReference>
<keyword evidence="7 10" id="KW-1133">Transmembrane helix</keyword>
<feature type="domain" description="ABC transmembrane type-1" evidence="12">
    <location>
        <begin position="30"/>
        <end position="308"/>
    </location>
</feature>
<feature type="transmembrane region" description="Helical" evidence="10">
    <location>
        <begin position="780"/>
        <end position="809"/>
    </location>
</feature>
<keyword evidence="8 10" id="KW-0472">Membrane</keyword>
<dbReference type="InterPro" id="IPR039421">
    <property type="entry name" value="Type_1_exporter"/>
</dbReference>
<dbReference type="InterPro" id="IPR003439">
    <property type="entry name" value="ABC_transporter-like_ATP-bd"/>
</dbReference>